<dbReference type="Proteomes" id="UP000253046">
    <property type="component" value="Unassembled WGS sequence"/>
</dbReference>
<dbReference type="Gene3D" id="3.30.420.40">
    <property type="match status" value="1"/>
</dbReference>
<name>A0A366I1Z4_9GAMM</name>
<evidence type="ECO:0000313" key="2">
    <source>
        <dbReference type="Proteomes" id="UP000253046"/>
    </source>
</evidence>
<comment type="caution">
    <text evidence="1">The sequence shown here is derived from an EMBL/GenBank/DDBJ whole genome shotgun (WGS) entry which is preliminary data.</text>
</comment>
<dbReference type="EMBL" id="QNRY01000023">
    <property type="protein sequence ID" value="RBP61419.1"/>
    <property type="molecule type" value="Genomic_DNA"/>
</dbReference>
<proteinExistence type="predicted"/>
<gene>
    <name evidence="1" type="ORF">DES54_1236</name>
</gene>
<keyword evidence="2" id="KW-1185">Reference proteome</keyword>
<protein>
    <submittedName>
        <fullName evidence="1">Uncharacterized protein</fullName>
    </submittedName>
</protein>
<dbReference type="AlphaFoldDB" id="A0A366I1Z4"/>
<organism evidence="1 2">
    <name type="scientific">Brenneria salicis ATCC 15712 = DSM 30166</name>
    <dbReference type="NCBI Taxonomy" id="714314"/>
    <lineage>
        <taxon>Bacteria</taxon>
        <taxon>Pseudomonadati</taxon>
        <taxon>Pseudomonadota</taxon>
        <taxon>Gammaproteobacteria</taxon>
        <taxon>Enterobacterales</taxon>
        <taxon>Pectobacteriaceae</taxon>
        <taxon>Brenneria</taxon>
    </lineage>
</organism>
<accession>A0A366I1Z4</accession>
<sequence>MEQAIRVVMARLTARQRQQIIGIGVDATGSTPAPIDERGQVLALRPEFAEITPTRCLCCGKITPR</sequence>
<reference evidence="1 2" key="1">
    <citation type="submission" date="2018-06" db="EMBL/GenBank/DDBJ databases">
        <title>Genomic Encyclopedia of Type Strains, Phase IV (KMG-IV): sequencing the most valuable type-strain genomes for metagenomic binning, comparative biology and taxonomic classification.</title>
        <authorList>
            <person name="Goeker M."/>
        </authorList>
    </citation>
    <scope>NUCLEOTIDE SEQUENCE [LARGE SCALE GENOMIC DNA]</scope>
    <source>
        <strain evidence="1 2">DSM 30166</strain>
    </source>
</reference>
<evidence type="ECO:0000313" key="1">
    <source>
        <dbReference type="EMBL" id="RBP61419.1"/>
    </source>
</evidence>